<dbReference type="InterPro" id="IPR049083">
    <property type="entry name" value="TACO1_YebC_N"/>
</dbReference>
<dbReference type="EMBL" id="QFPX01000020">
    <property type="protein sequence ID" value="PZQ52761.1"/>
    <property type="molecule type" value="Genomic_DNA"/>
</dbReference>
<dbReference type="InterPro" id="IPR002876">
    <property type="entry name" value="Transcrip_reg_TACO1-like"/>
</dbReference>
<dbReference type="InterPro" id="IPR017856">
    <property type="entry name" value="Integrase-like_N"/>
</dbReference>
<evidence type="ECO:0000256" key="3">
    <source>
        <dbReference type="ARBA" id="ARBA00023015"/>
    </source>
</evidence>
<dbReference type="HAMAP" id="MF_00693">
    <property type="entry name" value="Transcrip_reg_TACO1"/>
    <property type="match status" value="1"/>
</dbReference>
<evidence type="ECO:0000256" key="4">
    <source>
        <dbReference type="ARBA" id="ARBA00023125"/>
    </source>
</evidence>
<protein>
    <recommendedName>
        <fullName evidence="6">Probable transcriptional regulatory protein DI555_18790</fullName>
    </recommendedName>
</protein>
<feature type="domain" description="TACO1/YebC-like N-terminal" evidence="9">
    <location>
        <begin position="5"/>
        <end position="75"/>
    </location>
</feature>
<comment type="subcellular location">
    <subcellularLocation>
        <location evidence="6">Cytoplasm</location>
    </subcellularLocation>
</comment>
<evidence type="ECO:0000256" key="5">
    <source>
        <dbReference type="ARBA" id="ARBA00023163"/>
    </source>
</evidence>
<feature type="region of interest" description="Disordered" evidence="7">
    <location>
        <begin position="1"/>
        <end position="26"/>
    </location>
</feature>
<dbReference type="PANTHER" id="PTHR12532">
    <property type="entry name" value="TRANSLATIONAL ACTIVATOR OF CYTOCHROME C OXIDASE 1"/>
    <property type="match status" value="1"/>
</dbReference>
<gene>
    <name evidence="10" type="ORF">DI555_18790</name>
</gene>
<keyword evidence="3 6" id="KW-0805">Transcription regulation</keyword>
<dbReference type="Gene3D" id="3.30.70.980">
    <property type="match status" value="2"/>
</dbReference>
<keyword evidence="2 6" id="KW-0963">Cytoplasm</keyword>
<comment type="similarity">
    <text evidence="1 6">Belongs to the TACO1 family.</text>
</comment>
<dbReference type="InterPro" id="IPR026564">
    <property type="entry name" value="Transcrip_reg_TACO1-like_dom3"/>
</dbReference>
<comment type="caution">
    <text evidence="10">The sequence shown here is derived from an EMBL/GenBank/DDBJ whole genome shotgun (WGS) entry which is preliminary data.</text>
</comment>
<feature type="compositionally biased region" description="Basic residues" evidence="7">
    <location>
        <begin position="1"/>
        <end position="14"/>
    </location>
</feature>
<dbReference type="GO" id="GO:0003677">
    <property type="term" value="F:DNA binding"/>
    <property type="evidence" value="ECO:0007669"/>
    <property type="project" value="UniProtKB-UniRule"/>
</dbReference>
<dbReference type="SUPFAM" id="SSF75625">
    <property type="entry name" value="YebC-like"/>
    <property type="match status" value="1"/>
</dbReference>
<dbReference type="NCBIfam" id="TIGR01033">
    <property type="entry name" value="YebC/PmpR family DNA-binding transcriptional regulator"/>
    <property type="match status" value="1"/>
</dbReference>
<evidence type="ECO:0000313" key="11">
    <source>
        <dbReference type="Proteomes" id="UP000249082"/>
    </source>
</evidence>
<keyword evidence="4 6" id="KW-0238">DNA-binding</keyword>
<dbReference type="NCBIfam" id="NF009044">
    <property type="entry name" value="PRK12378.1"/>
    <property type="match status" value="1"/>
</dbReference>
<dbReference type="AlphaFoldDB" id="A0A2W5NGX7"/>
<sequence>MAGHSKFKNIMHRKGAQDKKRSAQFSKLSREITVAAKMGMPDPDMNPRLRAAVNAAKAQSMPKDNIQRAIDKASKGDAENYEEVRYEGYGPGGVALIVEALTDNRNRTATNVRTAFSKNGGNLGASGAVSHGFERLGLIEYPGSAGDEDKVLEAAIEAGAQDVESDMGDGDENPGSHQIWVSVDSLHEVARELEKVLGEAEGVKLAWKPNLSVDVDADTAGTLMKLVDTLEDDDDVQTVWGNYEISDEVMEKLG</sequence>
<organism evidence="10 11">
    <name type="scientific">Novosphingobium pentaromativorans</name>
    <dbReference type="NCBI Taxonomy" id="205844"/>
    <lineage>
        <taxon>Bacteria</taxon>
        <taxon>Pseudomonadati</taxon>
        <taxon>Pseudomonadota</taxon>
        <taxon>Alphaproteobacteria</taxon>
        <taxon>Sphingomonadales</taxon>
        <taxon>Sphingomonadaceae</taxon>
        <taxon>Novosphingobium</taxon>
    </lineage>
</organism>
<dbReference type="InterPro" id="IPR029072">
    <property type="entry name" value="YebC-like"/>
</dbReference>
<dbReference type="Proteomes" id="UP000249082">
    <property type="component" value="Unassembled WGS sequence"/>
</dbReference>
<dbReference type="Pfam" id="PF20772">
    <property type="entry name" value="TACO1_YebC_N"/>
    <property type="match status" value="1"/>
</dbReference>
<dbReference type="NCBIfam" id="NF001030">
    <property type="entry name" value="PRK00110.1"/>
    <property type="match status" value="1"/>
</dbReference>
<evidence type="ECO:0000313" key="10">
    <source>
        <dbReference type="EMBL" id="PZQ52761.1"/>
    </source>
</evidence>
<reference evidence="10 11" key="1">
    <citation type="submission" date="2017-08" db="EMBL/GenBank/DDBJ databases">
        <title>Infants hospitalized years apart are colonized by the same room-sourced microbial strains.</title>
        <authorList>
            <person name="Brooks B."/>
            <person name="Olm M.R."/>
            <person name="Firek B.A."/>
            <person name="Baker R."/>
            <person name="Thomas B.C."/>
            <person name="Morowitz M.J."/>
            <person name="Banfield J.F."/>
        </authorList>
    </citation>
    <scope>NUCLEOTIDE SEQUENCE [LARGE SCALE GENOMIC DNA]</scope>
    <source>
        <strain evidence="10">S2_005_002_R2_33</strain>
    </source>
</reference>
<accession>A0A2W5NGX7</accession>
<dbReference type="InterPro" id="IPR048300">
    <property type="entry name" value="TACO1_YebC-like_2nd/3rd_dom"/>
</dbReference>
<evidence type="ECO:0000259" key="8">
    <source>
        <dbReference type="Pfam" id="PF01709"/>
    </source>
</evidence>
<evidence type="ECO:0000256" key="2">
    <source>
        <dbReference type="ARBA" id="ARBA00022490"/>
    </source>
</evidence>
<name>A0A2W5NGX7_9SPHN</name>
<proteinExistence type="inferred from homology"/>
<dbReference type="FunFam" id="1.10.10.200:FF:000002">
    <property type="entry name" value="Probable transcriptional regulatory protein CLM62_37755"/>
    <property type="match status" value="1"/>
</dbReference>
<evidence type="ECO:0000259" key="9">
    <source>
        <dbReference type="Pfam" id="PF20772"/>
    </source>
</evidence>
<dbReference type="Pfam" id="PF01709">
    <property type="entry name" value="Transcrip_reg"/>
    <property type="match status" value="1"/>
</dbReference>
<dbReference type="GO" id="GO:0005829">
    <property type="term" value="C:cytosol"/>
    <property type="evidence" value="ECO:0007669"/>
    <property type="project" value="TreeGrafter"/>
</dbReference>
<dbReference type="Gene3D" id="1.10.10.200">
    <property type="match status" value="1"/>
</dbReference>
<keyword evidence="5 6" id="KW-0804">Transcription</keyword>
<evidence type="ECO:0000256" key="1">
    <source>
        <dbReference type="ARBA" id="ARBA00008724"/>
    </source>
</evidence>
<evidence type="ECO:0000256" key="6">
    <source>
        <dbReference type="HAMAP-Rule" id="MF_00693"/>
    </source>
</evidence>
<evidence type="ECO:0000256" key="7">
    <source>
        <dbReference type="SAM" id="MobiDB-lite"/>
    </source>
</evidence>
<dbReference type="GO" id="GO:0006355">
    <property type="term" value="P:regulation of DNA-templated transcription"/>
    <property type="evidence" value="ECO:0007669"/>
    <property type="project" value="UniProtKB-UniRule"/>
</dbReference>
<feature type="domain" description="TACO1/YebC-like second and third" evidence="8">
    <location>
        <begin position="81"/>
        <end position="242"/>
    </location>
</feature>
<dbReference type="PANTHER" id="PTHR12532:SF6">
    <property type="entry name" value="TRANSCRIPTIONAL REGULATORY PROTEIN YEBC-RELATED"/>
    <property type="match status" value="1"/>
</dbReference>